<protein>
    <submittedName>
        <fullName evidence="3">MBL fold metallo-hydrolase</fullName>
    </submittedName>
</protein>
<dbReference type="Pfam" id="PF12706">
    <property type="entry name" value="Lactamase_B_2"/>
    <property type="match status" value="1"/>
</dbReference>
<evidence type="ECO:0000256" key="1">
    <source>
        <dbReference type="ARBA" id="ARBA00022801"/>
    </source>
</evidence>
<dbReference type="InterPro" id="IPR036866">
    <property type="entry name" value="RibonucZ/Hydroxyglut_hydro"/>
</dbReference>
<reference evidence="3" key="1">
    <citation type="journal article" date="2021" name="Int. J. Syst. Evol. Microbiol.">
        <title>Bradyrhizobium septentrionale sp. nov. (sv. septentrionale) and Bradyrhizobium quebecense sp. nov. (sv. septentrionale) associated with legumes native to Canada possess rearranged symbiosis genes and numerous insertion sequences.</title>
        <authorList>
            <person name="Bromfield E.S.P."/>
            <person name="Cloutier S."/>
        </authorList>
    </citation>
    <scope>NUCLEOTIDE SEQUENCE</scope>
    <source>
        <strain evidence="3">5S5</strain>
    </source>
</reference>
<dbReference type="EMBL" id="CP147711">
    <property type="protein sequence ID" value="WXC81776.1"/>
    <property type="molecule type" value="Genomic_DNA"/>
</dbReference>
<name>A0ABZ2P4Y3_9BRAD</name>
<evidence type="ECO:0000259" key="2">
    <source>
        <dbReference type="SMART" id="SM00849"/>
    </source>
</evidence>
<dbReference type="PANTHER" id="PTHR46018">
    <property type="entry name" value="ZINC PHOSPHODIESTERASE ELAC PROTEIN 1"/>
    <property type="match status" value="1"/>
</dbReference>
<dbReference type="CDD" id="cd07719">
    <property type="entry name" value="arylsulfatase_AtsA-like_MBL-fold"/>
    <property type="match status" value="1"/>
</dbReference>
<dbReference type="RefSeq" id="WP_338821931.1">
    <property type="nucleotide sequence ID" value="NZ_CP147708.1"/>
</dbReference>
<proteinExistence type="predicted"/>
<organism evidence="3 4">
    <name type="scientific">Bradyrhizobium septentrionale</name>
    <dbReference type="NCBI Taxonomy" id="1404411"/>
    <lineage>
        <taxon>Bacteria</taxon>
        <taxon>Pseudomonadati</taxon>
        <taxon>Pseudomonadota</taxon>
        <taxon>Alphaproteobacteria</taxon>
        <taxon>Hyphomicrobiales</taxon>
        <taxon>Nitrobacteraceae</taxon>
        <taxon>Bradyrhizobium</taxon>
    </lineage>
</organism>
<dbReference type="SMART" id="SM00849">
    <property type="entry name" value="Lactamase_B"/>
    <property type="match status" value="1"/>
</dbReference>
<dbReference type="InterPro" id="IPR001279">
    <property type="entry name" value="Metallo-B-lactamas"/>
</dbReference>
<dbReference type="SUPFAM" id="SSF56281">
    <property type="entry name" value="Metallo-hydrolase/oxidoreductase"/>
    <property type="match status" value="1"/>
</dbReference>
<evidence type="ECO:0000313" key="4">
    <source>
        <dbReference type="Proteomes" id="UP001432046"/>
    </source>
</evidence>
<dbReference type="InterPro" id="IPR044094">
    <property type="entry name" value="AtsA-like_MBL-fold"/>
</dbReference>
<keyword evidence="1" id="KW-0378">Hydrolase</keyword>
<dbReference type="Gene3D" id="3.60.15.10">
    <property type="entry name" value="Ribonuclease Z/Hydroxyacylglutathione hydrolase-like"/>
    <property type="match status" value="1"/>
</dbReference>
<evidence type="ECO:0000313" key="3">
    <source>
        <dbReference type="EMBL" id="WXC81776.1"/>
    </source>
</evidence>
<gene>
    <name evidence="3" type="ORF">WDK88_09320</name>
</gene>
<reference evidence="3" key="2">
    <citation type="submission" date="2024-03" db="EMBL/GenBank/DDBJ databases">
        <authorList>
            <person name="Bromfield E.S.P."/>
            <person name="Cloutier S."/>
        </authorList>
    </citation>
    <scope>NUCLEOTIDE SEQUENCE</scope>
    <source>
        <strain evidence="3">5S5</strain>
    </source>
</reference>
<dbReference type="Proteomes" id="UP001432046">
    <property type="component" value="Chromosome"/>
</dbReference>
<keyword evidence="4" id="KW-1185">Reference proteome</keyword>
<sequence length="314" mass="34175">MATGFRVTLLETGTPIPGPDRFGPSTLIEAGDHTVLIDAGRGATMRLFQLGIPIGRIDALLLTHFHSDHTVGIPDLWLTGWLSSHFGNRQRPFNVVGPVGTKTLVHHLEAAYAHDIQIRVEDEKLTRDHAAITVEEFTEDGIVYQAGDLRVTAFTVDHGDAIKPAYGYSIEHQGRVAVISGDTRYNANVLRFGQDADLLVHEVAMARPELLGEAHIQRIVSHHTSPQDAGRIFARAKPKLAAFTHLVMLASETVTAPTVDDLIAATRETYTGPLVVGEDLMSFEIGETVTMRRICEADLASLRLAGATIPNSAR</sequence>
<dbReference type="PANTHER" id="PTHR46018:SF2">
    <property type="entry name" value="ZINC PHOSPHODIESTERASE ELAC PROTEIN 1"/>
    <property type="match status" value="1"/>
</dbReference>
<feature type="domain" description="Metallo-beta-lactamase" evidence="2">
    <location>
        <begin position="22"/>
        <end position="223"/>
    </location>
</feature>
<accession>A0ABZ2P4Y3</accession>